<evidence type="ECO:0000313" key="2">
    <source>
        <dbReference type="EMBL" id="CAK6955915.1"/>
    </source>
</evidence>
<evidence type="ECO:0000256" key="1">
    <source>
        <dbReference type="SAM" id="Phobius"/>
    </source>
</evidence>
<organism evidence="2 3">
    <name type="scientific">Scomber scombrus</name>
    <name type="common">Atlantic mackerel</name>
    <name type="synonym">Scomber vernalis</name>
    <dbReference type="NCBI Taxonomy" id="13677"/>
    <lineage>
        <taxon>Eukaryota</taxon>
        <taxon>Metazoa</taxon>
        <taxon>Chordata</taxon>
        <taxon>Craniata</taxon>
        <taxon>Vertebrata</taxon>
        <taxon>Euteleostomi</taxon>
        <taxon>Actinopterygii</taxon>
        <taxon>Neopterygii</taxon>
        <taxon>Teleostei</taxon>
        <taxon>Neoteleostei</taxon>
        <taxon>Acanthomorphata</taxon>
        <taxon>Pelagiaria</taxon>
        <taxon>Scombriformes</taxon>
        <taxon>Scombridae</taxon>
        <taxon>Scomber</taxon>
    </lineage>
</organism>
<evidence type="ECO:0000313" key="3">
    <source>
        <dbReference type="Proteomes" id="UP001314229"/>
    </source>
</evidence>
<protein>
    <submittedName>
        <fullName evidence="2">Uncharacterized protein</fullName>
    </submittedName>
</protein>
<accession>A0AAV1NAF3</accession>
<keyword evidence="1" id="KW-1133">Transmembrane helix</keyword>
<dbReference type="EMBL" id="CAWUFR010000023">
    <property type="protein sequence ID" value="CAK6955915.1"/>
    <property type="molecule type" value="Genomic_DNA"/>
</dbReference>
<dbReference type="AlphaFoldDB" id="A0AAV1NAF3"/>
<keyword evidence="1" id="KW-0472">Membrane</keyword>
<proteinExistence type="predicted"/>
<reference evidence="2 3" key="1">
    <citation type="submission" date="2024-01" db="EMBL/GenBank/DDBJ databases">
        <authorList>
            <person name="Alioto T."/>
            <person name="Alioto T."/>
            <person name="Gomez Garrido J."/>
        </authorList>
    </citation>
    <scope>NUCLEOTIDE SEQUENCE [LARGE SCALE GENOMIC DNA]</scope>
</reference>
<comment type="caution">
    <text evidence="2">The sequence shown here is derived from an EMBL/GenBank/DDBJ whole genome shotgun (WGS) entry which is preliminary data.</text>
</comment>
<gene>
    <name evidence="2" type="ORF">FSCOSCO3_A027217</name>
</gene>
<keyword evidence="3" id="KW-1185">Reference proteome</keyword>
<keyword evidence="1" id="KW-0812">Transmembrane</keyword>
<sequence length="108" mass="12043">MGKLLCLQQPIRSYILTHRANQMHIAIAYLSLLLFLLLLLLLELLGNAWMIDDENDNGLEQAYTIYSYSCVGNNSTCITGMNLAPTTAKPPRKRLKTPVSCCKGFVVP</sequence>
<feature type="transmembrane region" description="Helical" evidence="1">
    <location>
        <begin position="23"/>
        <end position="42"/>
    </location>
</feature>
<name>A0AAV1NAF3_SCOSC</name>
<dbReference type="Proteomes" id="UP001314229">
    <property type="component" value="Unassembled WGS sequence"/>
</dbReference>